<keyword evidence="2" id="KW-0564">Palmitate</keyword>
<accession>A0A816MNV8</accession>
<proteinExistence type="inferred from homology"/>
<keyword evidence="2" id="KW-0449">Lipoprotein</keyword>
<dbReference type="Pfam" id="PF03803">
    <property type="entry name" value="Scramblase"/>
    <property type="match status" value="1"/>
</dbReference>
<protein>
    <recommendedName>
        <fullName evidence="2">Phospholipid scramblase</fullName>
    </recommendedName>
</protein>
<dbReference type="GO" id="GO:0017128">
    <property type="term" value="F:phospholipid scramblase activity"/>
    <property type="evidence" value="ECO:0007669"/>
    <property type="project" value="InterPro"/>
</dbReference>
<dbReference type="EMBL" id="CAJNRE010003198">
    <property type="protein sequence ID" value="CAF2010847.1"/>
    <property type="molecule type" value="Genomic_DNA"/>
</dbReference>
<evidence type="ECO:0000313" key="3">
    <source>
        <dbReference type="EMBL" id="CAF2010847.1"/>
    </source>
</evidence>
<dbReference type="Proteomes" id="UP000663824">
    <property type="component" value="Unassembled WGS sequence"/>
</dbReference>
<comment type="cofactor">
    <cofactor evidence="2">
        <name>Ca(2+)</name>
        <dbReference type="ChEBI" id="CHEBI:29108"/>
    </cofactor>
</comment>
<keyword evidence="2" id="KW-0106">Calcium</keyword>
<evidence type="ECO:0000256" key="2">
    <source>
        <dbReference type="RuleBase" id="RU363116"/>
    </source>
</evidence>
<dbReference type="AlphaFoldDB" id="A0A816MNV8"/>
<sequence>MYCPATRAFQVRVVDNTNQEIICIKRGSHEIIVESPLGTVIGSVAQQCSFSRVLYALKDATDNVVLKIVGPGCLCDGPYTCCCEDKFILLGNDGVSEIGSIHKKYRGFIAGALTSADSFTINVPMDLDVRMKAVALDAVFLINCTHFAEPNRRRARQY</sequence>
<evidence type="ECO:0000256" key="1">
    <source>
        <dbReference type="ARBA" id="ARBA00005350"/>
    </source>
</evidence>
<evidence type="ECO:0000313" key="4">
    <source>
        <dbReference type="Proteomes" id="UP000663824"/>
    </source>
</evidence>
<comment type="function">
    <text evidence="2">May mediate accelerated ATP-independent bidirectional transbilayer migration of phospholipids upon binding calcium ions that results in a loss of phospholipid asymmetry in the plasma membrane.</text>
</comment>
<dbReference type="GO" id="GO:0005886">
    <property type="term" value="C:plasma membrane"/>
    <property type="evidence" value="ECO:0007669"/>
    <property type="project" value="TreeGrafter"/>
</dbReference>
<comment type="similarity">
    <text evidence="1 2">Belongs to the phospholipid scramblase family.</text>
</comment>
<reference evidence="3" key="1">
    <citation type="submission" date="2021-02" db="EMBL/GenBank/DDBJ databases">
        <authorList>
            <person name="Nowell W R."/>
        </authorList>
    </citation>
    <scope>NUCLEOTIDE SEQUENCE</scope>
</reference>
<dbReference type="PANTHER" id="PTHR23248:SF9">
    <property type="entry name" value="PHOSPHOLIPID SCRAMBLASE"/>
    <property type="match status" value="1"/>
</dbReference>
<dbReference type="InterPro" id="IPR005552">
    <property type="entry name" value="Scramblase"/>
</dbReference>
<comment type="caution">
    <text evidence="3">The sequence shown here is derived from an EMBL/GenBank/DDBJ whole genome shotgun (WGS) entry which is preliminary data.</text>
</comment>
<gene>
    <name evidence="3" type="ORF">MBJ925_LOCUS8707</name>
</gene>
<organism evidence="3 4">
    <name type="scientific">Rotaria magnacalcarata</name>
    <dbReference type="NCBI Taxonomy" id="392030"/>
    <lineage>
        <taxon>Eukaryota</taxon>
        <taxon>Metazoa</taxon>
        <taxon>Spiralia</taxon>
        <taxon>Gnathifera</taxon>
        <taxon>Rotifera</taxon>
        <taxon>Eurotatoria</taxon>
        <taxon>Bdelloidea</taxon>
        <taxon>Philodinida</taxon>
        <taxon>Philodinidae</taxon>
        <taxon>Rotaria</taxon>
    </lineage>
</organism>
<name>A0A816MNV8_9BILA</name>
<dbReference type="PANTHER" id="PTHR23248">
    <property type="entry name" value="PHOSPHOLIPID SCRAMBLASE-RELATED"/>
    <property type="match status" value="1"/>
</dbReference>